<evidence type="ECO:0000313" key="2">
    <source>
        <dbReference type="EMBL" id="WOL14725.1"/>
    </source>
</evidence>
<dbReference type="EMBL" id="CP136896">
    <property type="protein sequence ID" value="WOL14725.1"/>
    <property type="molecule type" value="Genomic_DNA"/>
</dbReference>
<feature type="transmembrane region" description="Helical" evidence="1">
    <location>
        <begin position="100"/>
        <end position="124"/>
    </location>
</feature>
<keyword evidence="1" id="KW-1133">Transmembrane helix</keyword>
<evidence type="ECO:0000256" key="1">
    <source>
        <dbReference type="SAM" id="Phobius"/>
    </source>
</evidence>
<proteinExistence type="predicted"/>
<evidence type="ECO:0008006" key="4">
    <source>
        <dbReference type="Google" id="ProtNLM"/>
    </source>
</evidence>
<gene>
    <name evidence="2" type="ORF">Cni_G23506</name>
</gene>
<name>A0AAQ3KU69_9LILI</name>
<sequence length="244" mass="27326">MPLCLRIRSWLRDYDSVQGLAVRLIYVQICCALIGSLGALFNGVPLINLVVALFALIAIESSSQRLGRTYAVLLLCAIVLDIVWFILFSPTIWDVSSETYGQFFAFSIRLTLAMQIIGFSIRFLSSFLWIQMYRIGASNVSITVSHETDISVRNRFLNPRTHEISRESSGSDDILDGYLYEPLCNSSRFEGARNGTYIPEDGNHISGPNCGSESAIENSKQKLCTNRQYQIIQVDTAVPRPLIL</sequence>
<dbReference type="PANTHER" id="PTHR35471">
    <property type="entry name" value="OS07G0223700 PROTEIN"/>
    <property type="match status" value="1"/>
</dbReference>
<reference evidence="2 3" key="1">
    <citation type="submission" date="2023-10" db="EMBL/GenBank/DDBJ databases">
        <title>Chromosome-scale genome assembly provides insights into flower coloration mechanisms of Canna indica.</title>
        <authorList>
            <person name="Li C."/>
        </authorList>
    </citation>
    <scope>NUCLEOTIDE SEQUENCE [LARGE SCALE GENOMIC DNA]</scope>
    <source>
        <tissue evidence="2">Flower</tissue>
    </source>
</reference>
<organism evidence="2 3">
    <name type="scientific">Canna indica</name>
    <name type="common">Indian-shot</name>
    <dbReference type="NCBI Taxonomy" id="4628"/>
    <lineage>
        <taxon>Eukaryota</taxon>
        <taxon>Viridiplantae</taxon>
        <taxon>Streptophyta</taxon>
        <taxon>Embryophyta</taxon>
        <taxon>Tracheophyta</taxon>
        <taxon>Spermatophyta</taxon>
        <taxon>Magnoliopsida</taxon>
        <taxon>Liliopsida</taxon>
        <taxon>Zingiberales</taxon>
        <taxon>Cannaceae</taxon>
        <taxon>Canna</taxon>
    </lineage>
</organism>
<dbReference type="Proteomes" id="UP001327560">
    <property type="component" value="Chromosome 7"/>
</dbReference>
<protein>
    <recommendedName>
        <fullName evidence="4">Transmembrane protein</fullName>
    </recommendedName>
</protein>
<evidence type="ECO:0000313" key="3">
    <source>
        <dbReference type="Proteomes" id="UP001327560"/>
    </source>
</evidence>
<keyword evidence="3" id="KW-1185">Reference proteome</keyword>
<dbReference type="PANTHER" id="PTHR35471:SF1">
    <property type="entry name" value="OS07G0223700 PROTEIN"/>
    <property type="match status" value="1"/>
</dbReference>
<keyword evidence="1" id="KW-0472">Membrane</keyword>
<dbReference type="AlphaFoldDB" id="A0AAQ3KU69"/>
<feature type="transmembrane region" description="Helical" evidence="1">
    <location>
        <begin position="20"/>
        <end position="40"/>
    </location>
</feature>
<keyword evidence="1" id="KW-0812">Transmembrane</keyword>
<accession>A0AAQ3KU69</accession>
<feature type="transmembrane region" description="Helical" evidence="1">
    <location>
        <begin position="70"/>
        <end position="88"/>
    </location>
</feature>